<sequence length="287" mass="30104">MSLVERLSDIRFSAPDAVADALARRVPASRKPGEHLMVVAADHPARGALGAGGDPLALSSREELLARVCTALSRPGVNGFLGTPDMVEDLALLGALDGKTVFGSMNRSGLGGSTFEVDDRMTAFDAAGIVSSGLDGGKMLLRIDLADPLTSPTLERAARAVNELAAAQRIALVEPFISRRRDGVLTNDLTPEAVMRSMAIASGLGRTSARTWLKLPCVKDMERVMAATTLPCLLLGGEVSDDLDASVRTWGNALRIPNVKGLVIGRALLFPRGGDVAAAVDQLVEVL</sequence>
<feature type="domain" description="Cgl0159-like" evidence="1">
    <location>
        <begin position="35"/>
        <end position="282"/>
    </location>
</feature>
<dbReference type="InterPro" id="IPR013785">
    <property type="entry name" value="Aldolase_TIM"/>
</dbReference>
<name>A0A3M0G9J3_9ACTN</name>
<dbReference type="SUPFAM" id="SSF51569">
    <property type="entry name" value="Aldolase"/>
    <property type="match status" value="1"/>
</dbReference>
<dbReference type="Gene3D" id="3.20.20.70">
    <property type="entry name" value="Aldolase class I"/>
    <property type="match status" value="1"/>
</dbReference>
<evidence type="ECO:0000313" key="2">
    <source>
        <dbReference type="EMBL" id="RMB61615.1"/>
    </source>
</evidence>
<dbReference type="InterPro" id="IPR054574">
    <property type="entry name" value="Cgl0159_dom"/>
</dbReference>
<keyword evidence="3" id="KW-1185">Reference proteome</keyword>
<dbReference type="Proteomes" id="UP000275256">
    <property type="component" value="Unassembled WGS sequence"/>
</dbReference>
<accession>A0A3M0G9J3</accession>
<evidence type="ECO:0000259" key="1">
    <source>
        <dbReference type="Pfam" id="PF22649"/>
    </source>
</evidence>
<evidence type="ECO:0000313" key="3">
    <source>
        <dbReference type="Proteomes" id="UP000275256"/>
    </source>
</evidence>
<dbReference type="RefSeq" id="WP_121900162.1">
    <property type="nucleotide sequence ID" value="NZ_REFW01000001.1"/>
</dbReference>
<comment type="caution">
    <text evidence="2">The sequence shown here is derived from an EMBL/GenBank/DDBJ whole genome shotgun (WGS) entry which is preliminary data.</text>
</comment>
<gene>
    <name evidence="2" type="ORF">EAX62_03000</name>
</gene>
<proteinExistence type="predicted"/>
<reference evidence="2 3" key="1">
    <citation type="submission" date="2018-10" db="EMBL/GenBank/DDBJ databases">
        <title>Tessaracoccus antarcticuss sp. nov., isolated from sediment.</title>
        <authorList>
            <person name="Zhou L.Y."/>
            <person name="Du Z.J."/>
        </authorList>
    </citation>
    <scope>NUCLEOTIDE SEQUENCE [LARGE SCALE GENOMIC DNA]</scope>
    <source>
        <strain evidence="2 3">JDX10</strain>
    </source>
</reference>
<dbReference type="AlphaFoldDB" id="A0A3M0G9J3"/>
<protein>
    <submittedName>
        <fullName evidence="2">Deoxyribose-phosphate aldolase</fullName>
    </submittedName>
</protein>
<dbReference type="Pfam" id="PF22649">
    <property type="entry name" value="Cgl0159"/>
    <property type="match status" value="1"/>
</dbReference>
<dbReference type="OrthoDB" id="3726202at2"/>
<dbReference type="EMBL" id="REFW01000001">
    <property type="protein sequence ID" value="RMB61615.1"/>
    <property type="molecule type" value="Genomic_DNA"/>
</dbReference>
<organism evidence="2 3">
    <name type="scientific">Tessaracoccus antarcticus</name>
    <dbReference type="NCBI Taxonomy" id="2479848"/>
    <lineage>
        <taxon>Bacteria</taxon>
        <taxon>Bacillati</taxon>
        <taxon>Actinomycetota</taxon>
        <taxon>Actinomycetes</taxon>
        <taxon>Propionibacteriales</taxon>
        <taxon>Propionibacteriaceae</taxon>
        <taxon>Tessaracoccus</taxon>
    </lineage>
</organism>